<evidence type="ECO:0000256" key="4">
    <source>
        <dbReference type="ARBA" id="ARBA00012745"/>
    </source>
</evidence>
<evidence type="ECO:0000256" key="3">
    <source>
        <dbReference type="ARBA" id="ARBA00005002"/>
    </source>
</evidence>
<keyword evidence="8 12" id="KW-0378">Hydrolase</keyword>
<dbReference type="HAMAP" id="MF_00388">
    <property type="entry name" value="LpxC"/>
    <property type="match status" value="1"/>
</dbReference>
<evidence type="ECO:0000256" key="1">
    <source>
        <dbReference type="ARBA" id="ARBA00001947"/>
    </source>
</evidence>
<protein>
    <recommendedName>
        <fullName evidence="4 12">UDP-3-O-acyl-N-acetylglucosamine deacetylase</fullName>
        <shortName evidence="12">UDP-3-O-acyl-GlcNAc deacetylase</shortName>
        <ecNumber evidence="4 12">3.5.1.108</ecNumber>
    </recommendedName>
    <alternativeName>
        <fullName evidence="12">UDP-3-O-[R-3-hydroxymyristoyl]-N-acetylglucosamine deacetylase</fullName>
    </alternativeName>
</protein>
<keyword evidence="9 12" id="KW-0862">Zinc</keyword>
<evidence type="ECO:0000256" key="2">
    <source>
        <dbReference type="ARBA" id="ARBA00002923"/>
    </source>
</evidence>
<comment type="cofactor">
    <cofactor evidence="1 12">
        <name>Zn(2+)</name>
        <dbReference type="ChEBI" id="CHEBI:29105"/>
    </cofactor>
</comment>
<feature type="binding site" evidence="12">
    <location>
        <position position="248"/>
    </location>
    <ligand>
        <name>Zn(2+)</name>
        <dbReference type="ChEBI" id="CHEBI:29105"/>
    </ligand>
</feature>
<dbReference type="GO" id="GO:0103117">
    <property type="term" value="F:UDP-3-O-acyl-N-acetylglucosamine deacetylase activity"/>
    <property type="evidence" value="ECO:0007669"/>
    <property type="project" value="UniProtKB-EC"/>
</dbReference>
<feature type="binding site" evidence="12">
    <location>
        <position position="83"/>
    </location>
    <ligand>
        <name>Zn(2+)</name>
        <dbReference type="ChEBI" id="CHEBI:29105"/>
    </ligand>
</feature>
<dbReference type="PANTHER" id="PTHR33694:SF1">
    <property type="entry name" value="UDP-3-O-ACYL-N-ACETYLGLUCOSAMINE DEACETYLASE 1, MITOCHONDRIAL-RELATED"/>
    <property type="match status" value="1"/>
</dbReference>
<dbReference type="Proteomes" id="UP001521209">
    <property type="component" value="Unassembled WGS sequence"/>
</dbReference>
<evidence type="ECO:0000256" key="5">
    <source>
        <dbReference type="ARBA" id="ARBA00022516"/>
    </source>
</evidence>
<comment type="catalytic activity">
    <reaction evidence="11 12">
        <text>a UDP-3-O-[(3R)-3-hydroxyacyl]-N-acetyl-alpha-D-glucosamine + H2O = a UDP-3-O-[(3R)-3-hydroxyacyl]-alpha-D-glucosamine + acetate</text>
        <dbReference type="Rhea" id="RHEA:67816"/>
        <dbReference type="ChEBI" id="CHEBI:15377"/>
        <dbReference type="ChEBI" id="CHEBI:30089"/>
        <dbReference type="ChEBI" id="CHEBI:137740"/>
        <dbReference type="ChEBI" id="CHEBI:173225"/>
        <dbReference type="EC" id="3.5.1.108"/>
    </reaction>
</comment>
<comment type="similarity">
    <text evidence="12">Belongs to the LpxC family.</text>
</comment>
<reference evidence="13 14" key="1">
    <citation type="submission" date="2022-01" db="EMBL/GenBank/DDBJ databases">
        <authorList>
            <person name="Won M."/>
            <person name="Kim S.-J."/>
            <person name="Kwon S.-W."/>
        </authorList>
    </citation>
    <scope>NUCLEOTIDE SEQUENCE [LARGE SCALE GENOMIC DNA]</scope>
    <source>
        <strain evidence="13 14">KCTC 23505</strain>
    </source>
</reference>
<evidence type="ECO:0000313" key="13">
    <source>
        <dbReference type="EMBL" id="MCF3946577.1"/>
    </source>
</evidence>
<evidence type="ECO:0000256" key="9">
    <source>
        <dbReference type="ARBA" id="ARBA00022833"/>
    </source>
</evidence>
<name>A0ABS9DV19_9PROT</name>
<dbReference type="Pfam" id="PF03331">
    <property type="entry name" value="LpxC"/>
    <property type="match status" value="1"/>
</dbReference>
<comment type="caution">
    <text evidence="13">The sequence shown here is derived from an EMBL/GenBank/DDBJ whole genome shotgun (WGS) entry which is preliminary data.</text>
</comment>
<evidence type="ECO:0000256" key="6">
    <source>
        <dbReference type="ARBA" id="ARBA00022556"/>
    </source>
</evidence>
<accession>A0ABS9DV19</accession>
<sequence>MPRADDTRRGLKSIISCEGFGLHGGAAVHLRFVPAAPGSGIVFRRTDLDATIPARHDFVADTRLCTVLADPRHPEARIGTVEHVMASLAGLGIDDVLIEVDGPEVPILDGSAAEFVFLLTCAGIAESEAPREVIEILRPVRIADGAAFAELRPAGPDAEGFALALDIDFPARAIGRQAFSLDLSPARFTEDLSRARTFTMKDEIDALHEAGLARGGSLANAVVVDGGRVLNPEGLRYPDEFVRHKLLDVVGDLALAGAPIIGRFVGARTGHRLNNLLLRALFADPANYRRFETTVPEFAAVA</sequence>
<proteinExistence type="inferred from homology"/>
<comment type="pathway">
    <text evidence="3 12">Glycolipid biosynthesis; lipid IV(A) biosynthesis; lipid IV(A) from (3R)-3-hydroxytetradecanoyl-[acyl-carrier-protein] and UDP-N-acetyl-alpha-D-glucosamine: step 2/6.</text>
</comment>
<dbReference type="EC" id="3.5.1.108" evidence="4 12"/>
<dbReference type="InterPro" id="IPR020568">
    <property type="entry name" value="Ribosomal_Su5_D2-typ_SF"/>
</dbReference>
<evidence type="ECO:0000256" key="11">
    <source>
        <dbReference type="ARBA" id="ARBA00024535"/>
    </source>
</evidence>
<dbReference type="PANTHER" id="PTHR33694">
    <property type="entry name" value="UDP-3-O-ACYL-N-ACETYLGLUCOSAMINE DEACETYLASE 1, MITOCHONDRIAL-RELATED"/>
    <property type="match status" value="1"/>
</dbReference>
<keyword evidence="10 12" id="KW-0443">Lipid metabolism</keyword>
<feature type="binding site" evidence="12">
    <location>
        <position position="244"/>
    </location>
    <ligand>
        <name>Zn(2+)</name>
        <dbReference type="ChEBI" id="CHEBI:29105"/>
    </ligand>
</feature>
<evidence type="ECO:0000256" key="8">
    <source>
        <dbReference type="ARBA" id="ARBA00022801"/>
    </source>
</evidence>
<keyword evidence="7 12" id="KW-0479">Metal-binding</keyword>
<keyword evidence="6 12" id="KW-0441">Lipid A biosynthesis</keyword>
<dbReference type="SUPFAM" id="SSF54211">
    <property type="entry name" value="Ribosomal protein S5 domain 2-like"/>
    <property type="match status" value="2"/>
</dbReference>
<dbReference type="InterPro" id="IPR015870">
    <property type="entry name" value="UDP-acyl_N-AcGlcN_deAcase_N"/>
</dbReference>
<dbReference type="NCBIfam" id="TIGR00325">
    <property type="entry name" value="lpxC"/>
    <property type="match status" value="1"/>
</dbReference>
<dbReference type="InterPro" id="IPR011334">
    <property type="entry name" value="UDP-acyl_GlcNac_deAcase_C"/>
</dbReference>
<organism evidence="13 14">
    <name type="scientific">Acidiphilium iwatense</name>
    <dbReference type="NCBI Taxonomy" id="768198"/>
    <lineage>
        <taxon>Bacteria</taxon>
        <taxon>Pseudomonadati</taxon>
        <taxon>Pseudomonadota</taxon>
        <taxon>Alphaproteobacteria</taxon>
        <taxon>Acetobacterales</taxon>
        <taxon>Acidocellaceae</taxon>
        <taxon>Acidiphilium</taxon>
    </lineage>
</organism>
<gene>
    <name evidence="12 13" type="primary">lpxC</name>
    <name evidence="13" type="ORF">L2A60_07765</name>
</gene>
<comment type="function">
    <text evidence="2 12">Catalyzes the hydrolysis of UDP-3-O-myristoyl-N-acetylglucosamine to form UDP-3-O-myristoylglucosamine and acetate, the committed step in lipid A biosynthesis.</text>
</comment>
<evidence type="ECO:0000256" key="10">
    <source>
        <dbReference type="ARBA" id="ARBA00023098"/>
    </source>
</evidence>
<dbReference type="InterPro" id="IPR004463">
    <property type="entry name" value="UDP-acyl_GlcNac_deAcase"/>
</dbReference>
<evidence type="ECO:0000256" key="12">
    <source>
        <dbReference type="HAMAP-Rule" id="MF_00388"/>
    </source>
</evidence>
<dbReference type="Gene3D" id="3.30.230.20">
    <property type="entry name" value="lpxc deacetylase, domain 1"/>
    <property type="match status" value="1"/>
</dbReference>
<dbReference type="Gene3D" id="3.30.1700.10">
    <property type="entry name" value="lpxc deacetylase, domain 2"/>
    <property type="match status" value="1"/>
</dbReference>
<evidence type="ECO:0000256" key="7">
    <source>
        <dbReference type="ARBA" id="ARBA00022723"/>
    </source>
</evidence>
<evidence type="ECO:0000313" key="14">
    <source>
        <dbReference type="Proteomes" id="UP001521209"/>
    </source>
</evidence>
<dbReference type="RefSeq" id="WP_235703812.1">
    <property type="nucleotide sequence ID" value="NZ_JAKGBZ010000011.1"/>
</dbReference>
<dbReference type="EMBL" id="JAKGBZ010000011">
    <property type="protein sequence ID" value="MCF3946577.1"/>
    <property type="molecule type" value="Genomic_DNA"/>
</dbReference>
<keyword evidence="5 12" id="KW-0444">Lipid biosynthesis</keyword>
<keyword evidence="14" id="KW-1185">Reference proteome</keyword>
<feature type="active site" description="Proton donor" evidence="12">
    <location>
        <position position="271"/>
    </location>
</feature>